<evidence type="ECO:0000313" key="1">
    <source>
        <dbReference type="EMBL" id="KKM63891.1"/>
    </source>
</evidence>
<reference evidence="1" key="1">
    <citation type="journal article" date="2015" name="Nature">
        <title>Complex archaea that bridge the gap between prokaryotes and eukaryotes.</title>
        <authorList>
            <person name="Spang A."/>
            <person name="Saw J.H."/>
            <person name="Jorgensen S.L."/>
            <person name="Zaremba-Niedzwiedzka K."/>
            <person name="Martijn J."/>
            <person name="Lind A.E."/>
            <person name="van Eijk R."/>
            <person name="Schleper C."/>
            <person name="Guy L."/>
            <person name="Ettema T.J."/>
        </authorList>
    </citation>
    <scope>NUCLEOTIDE SEQUENCE</scope>
</reference>
<name>A0A0F9JN92_9ZZZZ</name>
<organism evidence="1">
    <name type="scientific">marine sediment metagenome</name>
    <dbReference type="NCBI Taxonomy" id="412755"/>
    <lineage>
        <taxon>unclassified sequences</taxon>
        <taxon>metagenomes</taxon>
        <taxon>ecological metagenomes</taxon>
    </lineage>
</organism>
<comment type="caution">
    <text evidence="1">The sequence shown here is derived from an EMBL/GenBank/DDBJ whole genome shotgun (WGS) entry which is preliminary data.</text>
</comment>
<dbReference type="AlphaFoldDB" id="A0A0F9JN92"/>
<gene>
    <name evidence="1" type="ORF">LCGC14_1506930</name>
</gene>
<accession>A0A0F9JN92</accession>
<proteinExistence type="predicted"/>
<protein>
    <submittedName>
        <fullName evidence="1">Uncharacterized protein</fullName>
    </submittedName>
</protein>
<sequence length="113" mass="12678">MSENEDKLQRYRAALAKTKILQEELRNYGYELTEENDGFVIACTSCGFPKDEGHADDCGHALEYSNAECLQRSTLLIEGLEVMNASSDSSIRPNDLMAAKIEWIERCRAANIS</sequence>
<dbReference type="EMBL" id="LAZR01011009">
    <property type="protein sequence ID" value="KKM63891.1"/>
    <property type="molecule type" value="Genomic_DNA"/>
</dbReference>